<keyword evidence="2" id="KW-1185">Reference proteome</keyword>
<gene>
    <name evidence="1" type="ORF">FC21_GL000648</name>
</gene>
<protein>
    <submittedName>
        <fullName evidence="1">Uncharacterized protein</fullName>
    </submittedName>
</protein>
<dbReference type="OrthoDB" id="1701539at2"/>
<sequence length="129" mass="14617">MLPEQVIYDYVYSQSESLGFKTYDHLPMESENAPYPFVVIGEISSTDVNLKTALNKTTTLTIHFWGDGESRFKLNEMAEKLEKSIETGYTDGYAVVVRHSQTHKQLIQDTSVPNTVLNHLVLTLVFSLT</sequence>
<evidence type="ECO:0000313" key="1">
    <source>
        <dbReference type="EMBL" id="KRL96564.1"/>
    </source>
</evidence>
<name>A0A0R1UUX1_9LACO</name>
<dbReference type="PATRIC" id="fig|1423742.4.peg.673"/>
<dbReference type="Proteomes" id="UP000051084">
    <property type="component" value="Unassembled WGS sequence"/>
</dbReference>
<dbReference type="InterPro" id="IPR053745">
    <property type="entry name" value="Viral_Tail_Comp_sf"/>
</dbReference>
<dbReference type="Gene3D" id="3.30.2000.30">
    <property type="match status" value="1"/>
</dbReference>
<evidence type="ECO:0000313" key="2">
    <source>
        <dbReference type="Proteomes" id="UP000051084"/>
    </source>
</evidence>
<dbReference type="RefSeq" id="WP_054653794.1">
    <property type="nucleotide sequence ID" value="NZ_AZGC01000001.1"/>
</dbReference>
<reference evidence="1 2" key="1">
    <citation type="journal article" date="2015" name="Genome Announc.">
        <title>Expanding the biotechnology potential of lactobacilli through comparative genomics of 213 strains and associated genera.</title>
        <authorList>
            <person name="Sun Z."/>
            <person name="Harris H.M."/>
            <person name="McCann A."/>
            <person name="Guo C."/>
            <person name="Argimon S."/>
            <person name="Zhang W."/>
            <person name="Yang X."/>
            <person name="Jeffery I.B."/>
            <person name="Cooney J.C."/>
            <person name="Kagawa T.F."/>
            <person name="Liu W."/>
            <person name="Song Y."/>
            <person name="Salvetti E."/>
            <person name="Wrobel A."/>
            <person name="Rasinkangas P."/>
            <person name="Parkhill J."/>
            <person name="Rea M.C."/>
            <person name="O'Sullivan O."/>
            <person name="Ritari J."/>
            <person name="Douillard F.P."/>
            <person name="Paul Ross R."/>
            <person name="Yang R."/>
            <person name="Briner A.E."/>
            <person name="Felis G.E."/>
            <person name="de Vos W.M."/>
            <person name="Barrangou R."/>
            <person name="Klaenhammer T.R."/>
            <person name="Caufield P.W."/>
            <person name="Cui Y."/>
            <person name="Zhang H."/>
            <person name="O'Toole P.W."/>
        </authorList>
    </citation>
    <scope>NUCLEOTIDE SEQUENCE [LARGE SCALE GENOMIC DNA]</scope>
    <source>
        <strain evidence="1 2">DSM 18793</strain>
    </source>
</reference>
<dbReference type="EMBL" id="AZGC01000001">
    <property type="protein sequence ID" value="KRL96564.1"/>
    <property type="molecule type" value="Genomic_DNA"/>
</dbReference>
<dbReference type="AlphaFoldDB" id="A0A0R1UUX1"/>
<accession>A0A0R1UUX1</accession>
<comment type="caution">
    <text evidence="1">The sequence shown here is derived from an EMBL/GenBank/DDBJ whole genome shotgun (WGS) entry which is preliminary data.</text>
</comment>
<dbReference type="STRING" id="417373.GCA_001570685_01477"/>
<proteinExistence type="predicted"/>
<organism evidence="1 2">
    <name type="scientific">Limosilactobacillus equigenerosi DSM 18793 = JCM 14505</name>
    <dbReference type="NCBI Taxonomy" id="1423742"/>
    <lineage>
        <taxon>Bacteria</taxon>
        <taxon>Bacillati</taxon>
        <taxon>Bacillota</taxon>
        <taxon>Bacilli</taxon>
        <taxon>Lactobacillales</taxon>
        <taxon>Lactobacillaceae</taxon>
        <taxon>Limosilactobacillus</taxon>
    </lineage>
</organism>